<dbReference type="Pfam" id="PF12698">
    <property type="entry name" value="ABC2_membrane_3"/>
    <property type="match status" value="1"/>
</dbReference>
<feature type="transmembrane region" description="Helical" evidence="9">
    <location>
        <begin position="467"/>
        <end position="485"/>
    </location>
</feature>
<protein>
    <recommendedName>
        <fullName evidence="10">ABC transmembrane type-2 domain-containing protein</fullName>
    </recommendedName>
</protein>
<evidence type="ECO:0000256" key="6">
    <source>
        <dbReference type="ARBA" id="ARBA00022989"/>
    </source>
</evidence>
<evidence type="ECO:0000256" key="4">
    <source>
        <dbReference type="ARBA" id="ARBA00022475"/>
    </source>
</evidence>
<dbReference type="AlphaFoldDB" id="A0A510HKF3"/>
<evidence type="ECO:0000256" key="8">
    <source>
        <dbReference type="SAM" id="Coils"/>
    </source>
</evidence>
<dbReference type="GO" id="GO:0140359">
    <property type="term" value="F:ABC-type transporter activity"/>
    <property type="evidence" value="ECO:0007669"/>
    <property type="project" value="InterPro"/>
</dbReference>
<keyword evidence="7 9" id="KW-0472">Membrane</keyword>
<evidence type="ECO:0000256" key="5">
    <source>
        <dbReference type="ARBA" id="ARBA00022692"/>
    </source>
</evidence>
<keyword evidence="3" id="KW-0813">Transport</keyword>
<feature type="domain" description="ABC transmembrane type-2" evidence="10">
    <location>
        <begin position="265"/>
        <end position="488"/>
    </location>
</feature>
<dbReference type="PANTHER" id="PTHR30294:SF29">
    <property type="entry name" value="MULTIDRUG ABC TRANSPORTER PERMEASE YBHS-RELATED"/>
    <property type="match status" value="1"/>
</dbReference>
<evidence type="ECO:0000313" key="11">
    <source>
        <dbReference type="EMBL" id="BBL80452.1"/>
    </source>
</evidence>
<keyword evidence="8" id="KW-0175">Coiled coil</keyword>
<gene>
    <name evidence="11" type="ORF">RxyAA322_23060</name>
</gene>
<comment type="subcellular location">
    <subcellularLocation>
        <location evidence="1">Cell membrane</location>
        <topology evidence="1">Multi-pass membrane protein</topology>
    </subcellularLocation>
</comment>
<organism evidence="11 12">
    <name type="scientific">Rubrobacter xylanophilus</name>
    <dbReference type="NCBI Taxonomy" id="49319"/>
    <lineage>
        <taxon>Bacteria</taxon>
        <taxon>Bacillati</taxon>
        <taxon>Actinomycetota</taxon>
        <taxon>Rubrobacteria</taxon>
        <taxon>Rubrobacterales</taxon>
        <taxon>Rubrobacteraceae</taxon>
        <taxon>Rubrobacter</taxon>
    </lineage>
</organism>
<dbReference type="Gene3D" id="3.40.1710.10">
    <property type="entry name" value="abc type-2 transporter like domain"/>
    <property type="match status" value="1"/>
</dbReference>
<evidence type="ECO:0000256" key="1">
    <source>
        <dbReference type="ARBA" id="ARBA00004651"/>
    </source>
</evidence>
<comment type="similarity">
    <text evidence="2">Belongs to the ABC-2 integral membrane protein family.</text>
</comment>
<dbReference type="InterPro" id="IPR051449">
    <property type="entry name" value="ABC-2_transporter_component"/>
</dbReference>
<dbReference type="InterPro" id="IPR013525">
    <property type="entry name" value="ABC2_TM"/>
</dbReference>
<evidence type="ECO:0000256" key="9">
    <source>
        <dbReference type="SAM" id="Phobius"/>
    </source>
</evidence>
<feature type="transmembrane region" description="Helical" evidence="9">
    <location>
        <begin position="24"/>
        <end position="43"/>
    </location>
</feature>
<feature type="transmembrane region" description="Helical" evidence="9">
    <location>
        <begin position="347"/>
        <end position="368"/>
    </location>
</feature>
<feature type="coiled-coil region" evidence="8">
    <location>
        <begin position="166"/>
        <end position="237"/>
    </location>
</feature>
<accession>A0A510HKF3</accession>
<evidence type="ECO:0000256" key="7">
    <source>
        <dbReference type="ARBA" id="ARBA00023136"/>
    </source>
</evidence>
<feature type="transmembrane region" description="Helical" evidence="9">
    <location>
        <begin position="380"/>
        <end position="402"/>
    </location>
</feature>
<reference evidence="11" key="1">
    <citation type="journal article" date="2019" name="Microbiol. Resour. Announc.">
        <title>Complete Genome Sequence of Rubrobacter xylanophilus Strain AA3-22, Isolated from Arima Onsen in Japan.</title>
        <authorList>
            <person name="Tomariguchi N."/>
            <person name="Miyazaki K."/>
        </authorList>
    </citation>
    <scope>NUCLEOTIDE SEQUENCE [LARGE SCALE GENOMIC DNA]</scope>
    <source>
        <strain evidence="11">AA3-22</strain>
    </source>
</reference>
<keyword evidence="5 9" id="KW-0812">Transmembrane</keyword>
<evidence type="ECO:0000256" key="2">
    <source>
        <dbReference type="ARBA" id="ARBA00007783"/>
    </source>
</evidence>
<evidence type="ECO:0000256" key="3">
    <source>
        <dbReference type="ARBA" id="ARBA00022448"/>
    </source>
</evidence>
<keyword evidence="6 9" id="KW-1133">Transmembrane helix</keyword>
<dbReference type="InterPro" id="IPR047817">
    <property type="entry name" value="ABC2_TM_bact-type"/>
</dbReference>
<feature type="transmembrane region" description="Helical" evidence="9">
    <location>
        <begin position="408"/>
        <end position="429"/>
    </location>
</feature>
<proteinExistence type="inferred from homology"/>
<name>A0A510HKF3_9ACTN</name>
<dbReference type="PROSITE" id="PS51012">
    <property type="entry name" value="ABC_TM2"/>
    <property type="match status" value="1"/>
</dbReference>
<keyword evidence="4" id="KW-1003">Cell membrane</keyword>
<dbReference type="GO" id="GO:0005886">
    <property type="term" value="C:plasma membrane"/>
    <property type="evidence" value="ECO:0007669"/>
    <property type="project" value="UniProtKB-SubCell"/>
</dbReference>
<evidence type="ECO:0000313" key="12">
    <source>
        <dbReference type="Proteomes" id="UP000318065"/>
    </source>
</evidence>
<dbReference type="RefSeq" id="WP_172620820.1">
    <property type="nucleotide sequence ID" value="NZ_AP019791.1"/>
</dbReference>
<dbReference type="EMBL" id="AP019791">
    <property type="protein sequence ID" value="BBL80452.1"/>
    <property type="molecule type" value="Genomic_DNA"/>
</dbReference>
<keyword evidence="12" id="KW-1185">Reference proteome</keyword>
<dbReference type="PANTHER" id="PTHR30294">
    <property type="entry name" value="MEMBRANE COMPONENT OF ABC TRANSPORTER YHHJ-RELATED"/>
    <property type="match status" value="1"/>
</dbReference>
<evidence type="ECO:0000259" key="10">
    <source>
        <dbReference type="PROSITE" id="PS51012"/>
    </source>
</evidence>
<dbReference type="Proteomes" id="UP000318065">
    <property type="component" value="Chromosome"/>
</dbReference>
<sequence length="492" mass="53302">MGYLLRTKAVAAKEFWVLVRQPQLLVMLLLGPVVIMVLFALSFRVENYLPRAVVVVEEGSEGEEIFLRFRRQFVERTRFQGVLRDVQEADRMLREGRTDAVIILPPDPSRAVAEGRQAVLEVHYQSINPIAGTTVPNRSNGLVLDLNRAIVREGIATEVQNIGGTVEEIEAINRQLERVSQAAEALTSEEAREITSSLEEALVELEEALEGLEGREAEEALARARRARELLDELIAAQQAGARSIEERLGITELQRALDRLSEQVARVPSGVPPRVLANPFRLELENLAPFEPTAVEFYAPATLALLIQHIALSLASLAIVRERVSGAYEFFEVSPLRPGGLLAGKFVTYLALVVAVNLAVAGVLAAALGIPVRGGFGRLAAAMAVLAAASVSAGFLLSVLSRSQLQAIQVSMLVFIASGFFSGFLFPLRELEQPALAVSYFLPATYGIRALQEVMILGRWPALGDLLGLAAIFCVSAAGARLLLARRGGAS</sequence>